<accession>A0ABP8YW38</accession>
<comment type="caution">
    <text evidence="2">The sequence shown here is derived from an EMBL/GenBank/DDBJ whole genome shotgun (WGS) entry which is preliminary data.</text>
</comment>
<name>A0ABP8YW38_9MICO</name>
<proteinExistence type="predicted"/>
<evidence type="ECO:0008006" key="4">
    <source>
        <dbReference type="Google" id="ProtNLM"/>
    </source>
</evidence>
<dbReference type="Gene3D" id="3.40.1000.10">
    <property type="entry name" value="Mog1/PsbP, alpha/beta/alpha sandwich"/>
    <property type="match status" value="1"/>
</dbReference>
<reference evidence="3" key="1">
    <citation type="journal article" date="2019" name="Int. J. Syst. Evol. Microbiol.">
        <title>The Global Catalogue of Microorganisms (GCM) 10K type strain sequencing project: providing services to taxonomists for standard genome sequencing and annotation.</title>
        <authorList>
            <consortium name="The Broad Institute Genomics Platform"/>
            <consortium name="The Broad Institute Genome Sequencing Center for Infectious Disease"/>
            <person name="Wu L."/>
            <person name="Ma J."/>
        </authorList>
    </citation>
    <scope>NUCLEOTIDE SEQUENCE [LARGE SCALE GENOMIC DNA]</scope>
    <source>
        <strain evidence="3">JCM 19015</strain>
    </source>
</reference>
<gene>
    <name evidence="2" type="ORF">GCM10025783_05560</name>
</gene>
<organism evidence="2 3">
    <name type="scientific">Amnibacterium soli</name>
    <dbReference type="NCBI Taxonomy" id="1282736"/>
    <lineage>
        <taxon>Bacteria</taxon>
        <taxon>Bacillati</taxon>
        <taxon>Actinomycetota</taxon>
        <taxon>Actinomycetes</taxon>
        <taxon>Micrococcales</taxon>
        <taxon>Microbacteriaceae</taxon>
        <taxon>Amnibacterium</taxon>
    </lineage>
</organism>
<evidence type="ECO:0000313" key="3">
    <source>
        <dbReference type="Proteomes" id="UP001500121"/>
    </source>
</evidence>
<sequence length="188" mass="19719">MPGPERLLGQPGGLDVHERTAAASASASSTPSASASPSQEASSGRSIAGKGYRYTVPEGWGEPKTDVGQSAADTLAADLTDKDGFADNVNVVVVDAGSVTSEQIESQGPQQLKSAGFTKVALEDRVQVAGVESPHITALQKGGTYRVDQFYVLRKSKGYIVTFSFSPKVSESDRQAVTGPVLQSWNWS</sequence>
<feature type="region of interest" description="Disordered" evidence="1">
    <location>
        <begin position="1"/>
        <end position="67"/>
    </location>
</feature>
<evidence type="ECO:0000256" key="1">
    <source>
        <dbReference type="SAM" id="MobiDB-lite"/>
    </source>
</evidence>
<keyword evidence="3" id="KW-1185">Reference proteome</keyword>
<dbReference type="EMBL" id="BAABLP010000001">
    <property type="protein sequence ID" value="GAA4737952.1"/>
    <property type="molecule type" value="Genomic_DNA"/>
</dbReference>
<dbReference type="Proteomes" id="UP001500121">
    <property type="component" value="Unassembled WGS sequence"/>
</dbReference>
<protein>
    <recommendedName>
        <fullName evidence="4">PsbP C-terminal domain-containing protein</fullName>
    </recommendedName>
</protein>
<feature type="compositionally biased region" description="Low complexity" evidence="1">
    <location>
        <begin position="21"/>
        <end position="43"/>
    </location>
</feature>
<evidence type="ECO:0000313" key="2">
    <source>
        <dbReference type="EMBL" id="GAA4737952.1"/>
    </source>
</evidence>
<dbReference type="RefSeq" id="WP_345479409.1">
    <property type="nucleotide sequence ID" value="NZ_BAABLP010000001.1"/>
</dbReference>